<proteinExistence type="predicted"/>
<comment type="caution">
    <text evidence="3">The sequence shown here is derived from an EMBL/GenBank/DDBJ whole genome shotgun (WGS) entry which is preliminary data.</text>
</comment>
<dbReference type="PROSITE" id="PS50975">
    <property type="entry name" value="ATP_GRASP"/>
    <property type="match status" value="1"/>
</dbReference>
<dbReference type="Proteomes" id="UP000813427">
    <property type="component" value="Unassembled WGS sequence"/>
</dbReference>
<accession>A0A8K0WHK9</accession>
<dbReference type="Gene3D" id="3.30.470.20">
    <property type="entry name" value="ATP-grasp fold, B domain"/>
    <property type="match status" value="1"/>
</dbReference>
<dbReference type="EMBL" id="JAGPXF010000001">
    <property type="protein sequence ID" value="KAH7263216.1"/>
    <property type="molecule type" value="Genomic_DNA"/>
</dbReference>
<dbReference type="GO" id="GO:0005524">
    <property type="term" value="F:ATP binding"/>
    <property type="evidence" value="ECO:0007669"/>
    <property type="project" value="UniProtKB-UniRule"/>
</dbReference>
<dbReference type="GO" id="GO:0046872">
    <property type="term" value="F:metal ion binding"/>
    <property type="evidence" value="ECO:0007669"/>
    <property type="project" value="InterPro"/>
</dbReference>
<dbReference type="AlphaFoldDB" id="A0A8K0WHK9"/>
<dbReference type="OrthoDB" id="422362at2759"/>
<reference evidence="3" key="1">
    <citation type="journal article" date="2021" name="Nat. Commun.">
        <title>Genetic determinants of endophytism in the Arabidopsis root mycobiome.</title>
        <authorList>
            <person name="Mesny F."/>
            <person name="Miyauchi S."/>
            <person name="Thiergart T."/>
            <person name="Pickel B."/>
            <person name="Atanasova L."/>
            <person name="Karlsson M."/>
            <person name="Huettel B."/>
            <person name="Barry K.W."/>
            <person name="Haridas S."/>
            <person name="Chen C."/>
            <person name="Bauer D."/>
            <person name="Andreopoulos W."/>
            <person name="Pangilinan J."/>
            <person name="LaButti K."/>
            <person name="Riley R."/>
            <person name="Lipzen A."/>
            <person name="Clum A."/>
            <person name="Drula E."/>
            <person name="Henrissat B."/>
            <person name="Kohler A."/>
            <person name="Grigoriev I.V."/>
            <person name="Martin F.M."/>
            <person name="Hacquard S."/>
        </authorList>
    </citation>
    <scope>NUCLEOTIDE SEQUENCE</scope>
    <source>
        <strain evidence="3">MPI-SDFR-AT-0068</strain>
    </source>
</reference>
<keyword evidence="1" id="KW-0067">ATP-binding</keyword>
<gene>
    <name evidence="3" type="ORF">BKA59DRAFT_489747</name>
</gene>
<evidence type="ECO:0000256" key="1">
    <source>
        <dbReference type="PROSITE-ProRule" id="PRU00409"/>
    </source>
</evidence>
<dbReference type="InterPro" id="IPR011761">
    <property type="entry name" value="ATP-grasp"/>
</dbReference>
<dbReference type="SUPFAM" id="SSF56059">
    <property type="entry name" value="Glutathione synthetase ATP-binding domain-like"/>
    <property type="match status" value="1"/>
</dbReference>
<feature type="domain" description="ATP-grasp" evidence="2">
    <location>
        <begin position="83"/>
        <end position="272"/>
    </location>
</feature>
<keyword evidence="4" id="KW-1185">Reference proteome</keyword>
<evidence type="ECO:0000313" key="4">
    <source>
        <dbReference type="Proteomes" id="UP000813427"/>
    </source>
</evidence>
<protein>
    <recommendedName>
        <fullName evidence="2">ATP-grasp domain-containing protein</fullName>
    </recommendedName>
</protein>
<evidence type="ECO:0000313" key="3">
    <source>
        <dbReference type="EMBL" id="KAH7263216.1"/>
    </source>
</evidence>
<evidence type="ECO:0000259" key="2">
    <source>
        <dbReference type="PROSITE" id="PS50975"/>
    </source>
</evidence>
<keyword evidence="1" id="KW-0547">Nucleotide-binding</keyword>
<organism evidence="3 4">
    <name type="scientific">Fusarium tricinctum</name>
    <dbReference type="NCBI Taxonomy" id="61284"/>
    <lineage>
        <taxon>Eukaryota</taxon>
        <taxon>Fungi</taxon>
        <taxon>Dikarya</taxon>
        <taxon>Ascomycota</taxon>
        <taxon>Pezizomycotina</taxon>
        <taxon>Sordariomycetes</taxon>
        <taxon>Hypocreomycetidae</taxon>
        <taxon>Hypocreales</taxon>
        <taxon>Nectriaceae</taxon>
        <taxon>Fusarium</taxon>
        <taxon>Fusarium tricinctum species complex</taxon>
    </lineage>
</organism>
<sequence length="297" mass="32541">MSSASRPRVSSDIDVVCPIKDPNPKEQVGWSFPDTEQGIIQAVEKAATHSYIGTSCSVPDHVNIAWQSPLIAEKYDDKESSNWFLRKLGGFTMPRSWTVYESPDIGGGFQELDLPFPVVAKAIRGRGSHGVRVCRDLQDLTKRAQEATVTVMPPVSGKGGYWAFPVITRFNHVDGVAPYNGALAVAENSRAITNAKSNEPTDKQLAEECERAAQELAVTAPIRIDVRRFEDPADSKFALFDVNMKPDQASLTLLAAEALGWYYQELLTKALYAVPQLETEGVFRSGLLPFCVGHSGP</sequence>
<name>A0A8K0WHK9_9HYPO</name>